<keyword evidence="7" id="KW-1185">Reference proteome</keyword>
<dbReference type="InterPro" id="IPR012318">
    <property type="entry name" value="HTH_CRP"/>
</dbReference>
<dbReference type="InterPro" id="IPR036390">
    <property type="entry name" value="WH_DNA-bd_sf"/>
</dbReference>
<dbReference type="GO" id="GO:0003700">
    <property type="term" value="F:DNA-binding transcription factor activity"/>
    <property type="evidence" value="ECO:0007669"/>
    <property type="project" value="InterPro"/>
</dbReference>
<dbReference type="PROSITE" id="PS00042">
    <property type="entry name" value="HTH_CRP_1"/>
    <property type="match status" value="1"/>
</dbReference>
<dbReference type="InterPro" id="IPR036388">
    <property type="entry name" value="WH-like_DNA-bd_sf"/>
</dbReference>
<dbReference type="InterPro" id="IPR018335">
    <property type="entry name" value="Tscrpt_reg_HTH_Crp-type_CS"/>
</dbReference>
<comment type="caution">
    <text evidence="6">The sequence shown here is derived from an EMBL/GenBank/DDBJ whole genome shotgun (WGS) entry which is preliminary data.</text>
</comment>
<accession>A0A512HPX1</accession>
<dbReference type="InterPro" id="IPR014710">
    <property type="entry name" value="RmlC-like_jellyroll"/>
</dbReference>
<dbReference type="Pfam" id="PF00027">
    <property type="entry name" value="cNMP_binding"/>
    <property type="match status" value="1"/>
</dbReference>
<dbReference type="PROSITE" id="PS51063">
    <property type="entry name" value="HTH_CRP_2"/>
    <property type="match status" value="1"/>
</dbReference>
<evidence type="ECO:0000259" key="5">
    <source>
        <dbReference type="PROSITE" id="PS51063"/>
    </source>
</evidence>
<organism evidence="6 7">
    <name type="scientific">Ciceribacter naphthalenivorans</name>
    <dbReference type="NCBI Taxonomy" id="1118451"/>
    <lineage>
        <taxon>Bacteria</taxon>
        <taxon>Pseudomonadati</taxon>
        <taxon>Pseudomonadota</taxon>
        <taxon>Alphaproteobacteria</taxon>
        <taxon>Hyphomicrobiales</taxon>
        <taxon>Rhizobiaceae</taxon>
        <taxon>Ciceribacter</taxon>
    </lineage>
</organism>
<evidence type="ECO:0000256" key="1">
    <source>
        <dbReference type="ARBA" id="ARBA00023015"/>
    </source>
</evidence>
<dbReference type="AlphaFoldDB" id="A0A512HPX1"/>
<evidence type="ECO:0008006" key="8">
    <source>
        <dbReference type="Google" id="ProtNLM"/>
    </source>
</evidence>
<dbReference type="Gene3D" id="2.60.120.10">
    <property type="entry name" value="Jelly Rolls"/>
    <property type="match status" value="1"/>
</dbReference>
<reference evidence="6 7" key="1">
    <citation type="submission" date="2019-07" db="EMBL/GenBank/DDBJ databases">
        <title>Whole genome shotgun sequence of Rhizobium naphthalenivorans NBRC 107585.</title>
        <authorList>
            <person name="Hosoyama A."/>
            <person name="Uohara A."/>
            <person name="Ohji S."/>
            <person name="Ichikawa N."/>
        </authorList>
    </citation>
    <scope>NUCLEOTIDE SEQUENCE [LARGE SCALE GENOMIC DNA]</scope>
    <source>
        <strain evidence="6 7">NBRC 107585</strain>
    </source>
</reference>
<gene>
    <name evidence="6" type="ORF">RNA01_43520</name>
</gene>
<keyword evidence="1" id="KW-0805">Transcription regulation</keyword>
<dbReference type="RefSeq" id="WP_147182231.1">
    <property type="nucleotide sequence ID" value="NZ_BJZP01000041.1"/>
</dbReference>
<dbReference type="PROSITE" id="PS50042">
    <property type="entry name" value="CNMP_BINDING_3"/>
    <property type="match status" value="1"/>
</dbReference>
<feature type="domain" description="Cyclic nucleotide-binding" evidence="4">
    <location>
        <begin position="41"/>
        <end position="139"/>
    </location>
</feature>
<dbReference type="EMBL" id="BJZP01000041">
    <property type="protein sequence ID" value="GEO87420.1"/>
    <property type="molecule type" value="Genomic_DNA"/>
</dbReference>
<dbReference type="Pfam" id="PF13545">
    <property type="entry name" value="HTH_Crp_2"/>
    <property type="match status" value="1"/>
</dbReference>
<dbReference type="SMART" id="SM00100">
    <property type="entry name" value="cNMP"/>
    <property type="match status" value="1"/>
</dbReference>
<dbReference type="SUPFAM" id="SSF46785">
    <property type="entry name" value="Winged helix' DNA-binding domain"/>
    <property type="match status" value="1"/>
</dbReference>
<dbReference type="PRINTS" id="PR00034">
    <property type="entry name" value="HTHCRP"/>
</dbReference>
<evidence type="ECO:0000256" key="3">
    <source>
        <dbReference type="ARBA" id="ARBA00023163"/>
    </source>
</evidence>
<evidence type="ECO:0000256" key="2">
    <source>
        <dbReference type="ARBA" id="ARBA00023125"/>
    </source>
</evidence>
<dbReference type="SMART" id="SM00419">
    <property type="entry name" value="HTH_CRP"/>
    <property type="match status" value="1"/>
</dbReference>
<keyword evidence="3" id="KW-0804">Transcription</keyword>
<dbReference type="InterPro" id="IPR000595">
    <property type="entry name" value="cNMP-bd_dom"/>
</dbReference>
<evidence type="ECO:0000259" key="4">
    <source>
        <dbReference type="PROSITE" id="PS50042"/>
    </source>
</evidence>
<name>A0A512HPX1_9HYPH</name>
<evidence type="ECO:0000313" key="7">
    <source>
        <dbReference type="Proteomes" id="UP000321717"/>
    </source>
</evidence>
<feature type="domain" description="HTH crp-type" evidence="5">
    <location>
        <begin position="153"/>
        <end position="229"/>
    </location>
</feature>
<dbReference type="GO" id="GO:0003677">
    <property type="term" value="F:DNA binding"/>
    <property type="evidence" value="ECO:0007669"/>
    <property type="project" value="UniProtKB-KW"/>
</dbReference>
<dbReference type="InterPro" id="IPR018490">
    <property type="entry name" value="cNMP-bd_dom_sf"/>
</dbReference>
<dbReference type="Gene3D" id="1.10.10.10">
    <property type="entry name" value="Winged helix-like DNA-binding domain superfamily/Winged helix DNA-binding domain"/>
    <property type="match status" value="1"/>
</dbReference>
<evidence type="ECO:0000313" key="6">
    <source>
        <dbReference type="EMBL" id="GEO87420.1"/>
    </source>
</evidence>
<protein>
    <recommendedName>
        <fullName evidence="8">Crp/Fnr family transcriptional regulator</fullName>
    </recommendedName>
</protein>
<sequence length="270" mass="30516">MPDSSVELGAIVHQPLQFHSHSTIAPREREQQEATRIGHIRQYESGLTIIPEGGEATIVGRMTSGVLRITQTLDDGRQQVVGLALPGDYFGHFFHSSRAFTYEAATDVAACVFPQKSFEALLATDHELKHRVMMSILRDLELSREWMIVLGCQNTFERVVSFMLHIHKRMRVAGLAMNDDVIEFPIGRRDIAGYLGTTVETISRHVQALARQRNIRILDNSHFQICNLGRLQSLSKQHWHGMAKPIPMSGFDPDLLLEPRAKIWSQSRLA</sequence>
<dbReference type="OrthoDB" id="667966at2"/>
<proteinExistence type="predicted"/>
<dbReference type="CDD" id="cd00038">
    <property type="entry name" value="CAP_ED"/>
    <property type="match status" value="1"/>
</dbReference>
<dbReference type="SUPFAM" id="SSF51206">
    <property type="entry name" value="cAMP-binding domain-like"/>
    <property type="match status" value="1"/>
</dbReference>
<keyword evidence="2" id="KW-0238">DNA-binding</keyword>
<dbReference type="Proteomes" id="UP000321717">
    <property type="component" value="Unassembled WGS sequence"/>
</dbReference>